<proteinExistence type="predicted"/>
<organism evidence="2 3">
    <name type="scientific">Macrophomina phaseolina</name>
    <dbReference type="NCBI Taxonomy" id="35725"/>
    <lineage>
        <taxon>Eukaryota</taxon>
        <taxon>Fungi</taxon>
        <taxon>Dikarya</taxon>
        <taxon>Ascomycota</taxon>
        <taxon>Pezizomycotina</taxon>
        <taxon>Dothideomycetes</taxon>
        <taxon>Dothideomycetes incertae sedis</taxon>
        <taxon>Botryosphaeriales</taxon>
        <taxon>Botryosphaeriaceae</taxon>
        <taxon>Macrophomina</taxon>
    </lineage>
</organism>
<evidence type="ECO:0000313" key="3">
    <source>
        <dbReference type="Proteomes" id="UP000774617"/>
    </source>
</evidence>
<sequence>MEDHQNPSGTLFSKSQKTFSNIVRRASTISYHPLARPQTISATDKSLPNQRIPFAERIGLYSLSVLILGFILIVVAVAFLCHLWLGSHDSASWRWVILNDYVGSAVALAALAIQVSVASQGCVAISMIASLVMERWGAPLGQSLAVSTMRYNNSGPPTSLWCFTRQVRGMSGWRAFLFCLVMTITTIAANFSSTILLFDVRPGQIRGQPVSLKIPLGWRNGTSKEVSTWFTNFMLQTPSGYQAFAEYSERPQPAENVTDTGPLLRTLLPFSSEQTRSNIQNYEGDAKIFDARVACVRPNFINSTFSVNSDLANFTGQVGITARPHGLDAGGESDGTTSIHGFPLIPFECSVGYGTQICPLLDGLGNTGLRSWLWEYFNSTQNVTSSAFLVFESQYLLDAYNDTSNGTYRPLFNYNTTRQGEGWDFAGDGPWLSLNPTNWTPKAPCEATGTCNLACEPFNSCGRQGMNVSLCFNAMWPDMNLHVALNANRGRQEPKLAFDNDRNQLDVNSIAKQLGATIETYDYEDRGVMTLDLDSVKKALDDLRPQNESPQASAKLLDGSSLWFSVYPDYNGAGEDWTFCRDGTTCAYGGLFDTNTSATYASVPQGVLMRQILNETHDPAMALSTEFTILARMHYYDSAATFNLNQTATATFFETKSYPQATRGLAVVLSVCGAHLAAMACVITYFCMNTAHSLLDNAWSATSQMHTGSIDEILKTSTTRKDQHVEEMIKASGRDRQRVCISRNSESGRVELIACR</sequence>
<name>A0ABQ8GA78_9PEZI</name>
<keyword evidence="1" id="KW-0472">Membrane</keyword>
<dbReference type="EMBL" id="JAGTJR010000014">
    <property type="protein sequence ID" value="KAH7049469.1"/>
    <property type="molecule type" value="Genomic_DNA"/>
</dbReference>
<evidence type="ECO:0000256" key="1">
    <source>
        <dbReference type="SAM" id="Phobius"/>
    </source>
</evidence>
<dbReference type="Proteomes" id="UP000774617">
    <property type="component" value="Unassembled WGS sequence"/>
</dbReference>
<protein>
    <submittedName>
        <fullName evidence="2">Uncharacterized protein</fullName>
    </submittedName>
</protein>
<accession>A0ABQ8GA78</accession>
<keyword evidence="1" id="KW-0812">Transmembrane</keyword>
<feature type="transmembrane region" description="Helical" evidence="1">
    <location>
        <begin position="105"/>
        <end position="132"/>
    </location>
</feature>
<feature type="transmembrane region" description="Helical" evidence="1">
    <location>
        <begin position="60"/>
        <end position="85"/>
    </location>
</feature>
<comment type="caution">
    <text evidence="2">The sequence shown here is derived from an EMBL/GenBank/DDBJ whole genome shotgun (WGS) entry which is preliminary data.</text>
</comment>
<keyword evidence="1" id="KW-1133">Transmembrane helix</keyword>
<reference evidence="2 3" key="1">
    <citation type="journal article" date="2021" name="Nat. Commun.">
        <title>Genetic determinants of endophytism in the Arabidopsis root mycobiome.</title>
        <authorList>
            <person name="Mesny F."/>
            <person name="Miyauchi S."/>
            <person name="Thiergart T."/>
            <person name="Pickel B."/>
            <person name="Atanasova L."/>
            <person name="Karlsson M."/>
            <person name="Huettel B."/>
            <person name="Barry K.W."/>
            <person name="Haridas S."/>
            <person name="Chen C."/>
            <person name="Bauer D."/>
            <person name="Andreopoulos W."/>
            <person name="Pangilinan J."/>
            <person name="LaButti K."/>
            <person name="Riley R."/>
            <person name="Lipzen A."/>
            <person name="Clum A."/>
            <person name="Drula E."/>
            <person name="Henrissat B."/>
            <person name="Kohler A."/>
            <person name="Grigoriev I.V."/>
            <person name="Martin F.M."/>
            <person name="Hacquard S."/>
        </authorList>
    </citation>
    <scope>NUCLEOTIDE SEQUENCE [LARGE SCALE GENOMIC DNA]</scope>
    <source>
        <strain evidence="2 3">MPI-SDFR-AT-0080</strain>
    </source>
</reference>
<evidence type="ECO:0000313" key="2">
    <source>
        <dbReference type="EMBL" id="KAH7049469.1"/>
    </source>
</evidence>
<feature type="transmembrane region" description="Helical" evidence="1">
    <location>
        <begin position="175"/>
        <end position="198"/>
    </location>
</feature>
<gene>
    <name evidence="2" type="ORF">B0J12DRAFT_665303</name>
</gene>
<keyword evidence="3" id="KW-1185">Reference proteome</keyword>